<dbReference type="PIRSF" id="PIRSF029038">
    <property type="entry name" value="Mtase_YbiN_prd"/>
    <property type="match status" value="1"/>
</dbReference>
<dbReference type="CDD" id="cd02440">
    <property type="entry name" value="AdoMet_MTases"/>
    <property type="match status" value="1"/>
</dbReference>
<dbReference type="SUPFAM" id="SSF53335">
    <property type="entry name" value="S-adenosyl-L-methionine-dependent methyltransferases"/>
    <property type="match status" value="1"/>
</dbReference>
<dbReference type="InterPro" id="IPR029063">
    <property type="entry name" value="SAM-dependent_MTases_sf"/>
</dbReference>
<dbReference type="Pfam" id="PF05971">
    <property type="entry name" value="Methyltransf_10"/>
    <property type="match status" value="1"/>
</dbReference>
<evidence type="ECO:0000256" key="3">
    <source>
        <dbReference type="ARBA" id="ARBA00022603"/>
    </source>
</evidence>
<dbReference type="GO" id="GO:0005737">
    <property type="term" value="C:cytoplasm"/>
    <property type="evidence" value="ECO:0007669"/>
    <property type="project" value="UniProtKB-SubCell"/>
</dbReference>
<comment type="subcellular location">
    <subcellularLocation>
        <location evidence="6">Cytoplasm</location>
    </subcellularLocation>
</comment>
<dbReference type="HAMAP" id="MF_01848">
    <property type="entry name" value="23SrRNA_methyltr_F"/>
    <property type="match status" value="1"/>
</dbReference>
<reference evidence="7 8" key="1">
    <citation type="submission" date="2019-07" db="EMBL/GenBank/DDBJ databases">
        <authorList>
            <person name="Kim J."/>
        </authorList>
    </citation>
    <scope>NUCLEOTIDE SEQUENCE [LARGE SCALE GENOMIC DNA]</scope>
    <source>
        <strain evidence="8">dk17</strain>
    </source>
</reference>
<evidence type="ECO:0000313" key="8">
    <source>
        <dbReference type="Proteomes" id="UP000320042"/>
    </source>
</evidence>
<dbReference type="EC" id="2.1.1.181" evidence="6"/>
<keyword evidence="5 6" id="KW-0949">S-adenosyl-L-methionine</keyword>
<protein>
    <recommendedName>
        <fullName evidence="6">Ribosomal RNA large subunit methyltransferase F</fullName>
        <ecNumber evidence="6">2.1.1.181</ecNumber>
    </recommendedName>
    <alternativeName>
        <fullName evidence="6">23S rRNA mA1618 methyltransferase</fullName>
    </alternativeName>
    <alternativeName>
        <fullName evidence="6">rRNA adenine N-6-methyltransferase</fullName>
    </alternativeName>
</protein>
<comment type="function">
    <text evidence="6">Specifically methylates the adenine in position 1618 of 23S rRNA.</text>
</comment>
<dbReference type="PANTHER" id="PTHR13393">
    <property type="entry name" value="SAM-DEPENDENT METHYLTRANSFERASE"/>
    <property type="match status" value="1"/>
</dbReference>
<keyword evidence="2 6" id="KW-0698">rRNA processing</keyword>
<name>A0A563UEI9_9SPHI</name>
<evidence type="ECO:0000256" key="1">
    <source>
        <dbReference type="ARBA" id="ARBA00022490"/>
    </source>
</evidence>
<comment type="similarity">
    <text evidence="6">Belongs to the methyltransferase superfamily. METTL16/RlmF family.</text>
</comment>
<evidence type="ECO:0000256" key="6">
    <source>
        <dbReference type="HAMAP-Rule" id="MF_01848"/>
    </source>
</evidence>
<dbReference type="RefSeq" id="WP_146381343.1">
    <property type="nucleotide sequence ID" value="NZ_VOEJ01000003.1"/>
</dbReference>
<dbReference type="NCBIfam" id="NF008725">
    <property type="entry name" value="PRK11727.1"/>
    <property type="match status" value="1"/>
</dbReference>
<dbReference type="EMBL" id="VOEJ01000003">
    <property type="protein sequence ID" value="TWR29787.1"/>
    <property type="molecule type" value="Genomic_DNA"/>
</dbReference>
<evidence type="ECO:0000256" key="5">
    <source>
        <dbReference type="ARBA" id="ARBA00022691"/>
    </source>
</evidence>
<proteinExistence type="inferred from homology"/>
<evidence type="ECO:0000313" key="7">
    <source>
        <dbReference type="EMBL" id="TWR29787.1"/>
    </source>
</evidence>
<dbReference type="GO" id="GO:0070475">
    <property type="term" value="P:rRNA base methylation"/>
    <property type="evidence" value="ECO:0007669"/>
    <property type="project" value="TreeGrafter"/>
</dbReference>
<evidence type="ECO:0000256" key="4">
    <source>
        <dbReference type="ARBA" id="ARBA00022679"/>
    </source>
</evidence>
<dbReference type="InterPro" id="IPR010286">
    <property type="entry name" value="METTL16/RlmF"/>
</dbReference>
<comment type="caution">
    <text evidence="7">The sequence shown here is derived from an EMBL/GenBank/DDBJ whole genome shotgun (WGS) entry which is preliminary data.</text>
</comment>
<keyword evidence="3 6" id="KW-0489">Methyltransferase</keyword>
<dbReference type="InterPro" id="IPR016909">
    <property type="entry name" value="rRNA_lsu_MeTfrase_F"/>
</dbReference>
<keyword evidence="4 6" id="KW-0808">Transferase</keyword>
<dbReference type="Proteomes" id="UP000320042">
    <property type="component" value="Unassembled WGS sequence"/>
</dbReference>
<keyword evidence="1 6" id="KW-0963">Cytoplasm</keyword>
<dbReference type="GO" id="GO:0052907">
    <property type="term" value="F:23S rRNA (adenine(1618)-N(6))-methyltransferase activity"/>
    <property type="evidence" value="ECO:0007669"/>
    <property type="project" value="UniProtKB-EC"/>
</dbReference>
<sequence length="304" mass="33551">MAAKQDGNSRQKDNMHPRNVHRGRYDFAALTKASSNLRGFVTENEFGDLSVNFSDDKAVKALNQALLKQFYKVEQWDIPDGFLCPPIPGRSDYIHYLADLLAETNNGTIPTGKGVKVLDVGVGANCIYPLIGNAVYGWSFTGSDADYIAAGAAGKIVQANGLAGNIEIRKQSSFTSIFEGIIKPGERFDATMCNPPFHSSLKEANEATGRKWKNLDTDNSSKLNFGGRNNELWCEGGEVRFLNKMISESVTFARQVGWFTSLVSKKTTLAGCYKSLDYFKASQVKTIEMAQGQKVSRILAWRFD</sequence>
<evidence type="ECO:0000256" key="2">
    <source>
        <dbReference type="ARBA" id="ARBA00022552"/>
    </source>
</evidence>
<gene>
    <name evidence="6 7" type="primary">rlmF</name>
    <name evidence="7" type="ORF">FPZ43_07990</name>
</gene>
<dbReference type="Gene3D" id="3.40.50.150">
    <property type="entry name" value="Vaccinia Virus protein VP39"/>
    <property type="match status" value="1"/>
</dbReference>
<dbReference type="OrthoDB" id="1115728at2"/>
<comment type="catalytic activity">
    <reaction evidence="6">
        <text>adenosine(1618) in 23S rRNA + S-adenosyl-L-methionine = N(6)-methyladenosine(1618) in 23S rRNA + S-adenosyl-L-homocysteine + H(+)</text>
        <dbReference type="Rhea" id="RHEA:16497"/>
        <dbReference type="Rhea" id="RHEA-COMP:10229"/>
        <dbReference type="Rhea" id="RHEA-COMP:10231"/>
        <dbReference type="ChEBI" id="CHEBI:15378"/>
        <dbReference type="ChEBI" id="CHEBI:57856"/>
        <dbReference type="ChEBI" id="CHEBI:59789"/>
        <dbReference type="ChEBI" id="CHEBI:74411"/>
        <dbReference type="ChEBI" id="CHEBI:74449"/>
        <dbReference type="EC" id="2.1.1.181"/>
    </reaction>
</comment>
<keyword evidence="8" id="KW-1185">Reference proteome</keyword>
<organism evidence="7 8">
    <name type="scientific">Mucilaginibacter pallidiroseus</name>
    <dbReference type="NCBI Taxonomy" id="2599295"/>
    <lineage>
        <taxon>Bacteria</taxon>
        <taxon>Pseudomonadati</taxon>
        <taxon>Bacteroidota</taxon>
        <taxon>Sphingobacteriia</taxon>
        <taxon>Sphingobacteriales</taxon>
        <taxon>Sphingobacteriaceae</taxon>
        <taxon>Mucilaginibacter</taxon>
    </lineage>
</organism>
<dbReference type="AlphaFoldDB" id="A0A563UEI9"/>
<dbReference type="PANTHER" id="PTHR13393:SF0">
    <property type="entry name" value="RNA N6-ADENOSINE-METHYLTRANSFERASE METTL16"/>
    <property type="match status" value="1"/>
</dbReference>
<accession>A0A563UEI9</accession>